<dbReference type="PANTHER" id="PTHR32315">
    <property type="entry name" value="ADENINE PHOSPHORIBOSYLTRANSFERASE"/>
    <property type="match status" value="1"/>
</dbReference>
<gene>
    <name evidence="13" type="ORF">B2J93_5052</name>
</gene>
<dbReference type="InterPro" id="IPR000836">
    <property type="entry name" value="PRTase_dom"/>
</dbReference>
<evidence type="ECO:0000256" key="9">
    <source>
        <dbReference type="ARBA" id="ARBA00022676"/>
    </source>
</evidence>
<evidence type="ECO:0000256" key="5">
    <source>
        <dbReference type="ARBA" id="ARBA00008391"/>
    </source>
</evidence>
<accession>A0A218Z5G1</accession>
<dbReference type="FunFam" id="3.40.50.2020:FF:000004">
    <property type="entry name" value="Adenine phosphoribosyltransferase"/>
    <property type="match status" value="1"/>
</dbReference>
<comment type="pathway">
    <text evidence="4">Purine metabolism; AMP biosynthesis via salvage pathway; AMP from adenine: step 1/1.</text>
</comment>
<evidence type="ECO:0000256" key="1">
    <source>
        <dbReference type="ARBA" id="ARBA00000868"/>
    </source>
</evidence>
<comment type="similarity">
    <text evidence="5">Belongs to the purine/pyrimidine phosphoribosyltransferase family.</text>
</comment>
<keyword evidence="14" id="KW-1185">Reference proteome</keyword>
<dbReference type="GO" id="GO:0044209">
    <property type="term" value="P:AMP salvage"/>
    <property type="evidence" value="ECO:0007669"/>
    <property type="project" value="UniProtKB-UniPathway"/>
</dbReference>
<dbReference type="EMBL" id="MZNU01000208">
    <property type="protein sequence ID" value="OWP02830.1"/>
    <property type="molecule type" value="Genomic_DNA"/>
</dbReference>
<evidence type="ECO:0000256" key="3">
    <source>
        <dbReference type="ARBA" id="ARBA00004496"/>
    </source>
</evidence>
<comment type="caution">
    <text evidence="13">The sequence shown here is derived from an EMBL/GenBank/DDBJ whole genome shotgun (WGS) entry which is preliminary data.</text>
</comment>
<comment type="subunit">
    <text evidence="6">Homodimer.</text>
</comment>
<dbReference type="Proteomes" id="UP000242519">
    <property type="component" value="Unassembled WGS sequence"/>
</dbReference>
<organism evidence="13 14">
    <name type="scientific">Diplocarpon coronariae</name>
    <dbReference type="NCBI Taxonomy" id="2795749"/>
    <lineage>
        <taxon>Eukaryota</taxon>
        <taxon>Fungi</taxon>
        <taxon>Dikarya</taxon>
        <taxon>Ascomycota</taxon>
        <taxon>Pezizomycotina</taxon>
        <taxon>Leotiomycetes</taxon>
        <taxon>Helotiales</taxon>
        <taxon>Drepanopezizaceae</taxon>
        <taxon>Diplocarpon</taxon>
    </lineage>
</organism>
<comment type="catalytic activity">
    <reaction evidence="1">
        <text>AMP + diphosphate = 5-phospho-alpha-D-ribose 1-diphosphate + adenine</text>
        <dbReference type="Rhea" id="RHEA:16609"/>
        <dbReference type="ChEBI" id="CHEBI:16708"/>
        <dbReference type="ChEBI" id="CHEBI:33019"/>
        <dbReference type="ChEBI" id="CHEBI:58017"/>
        <dbReference type="ChEBI" id="CHEBI:456215"/>
        <dbReference type="EC" id="2.4.2.7"/>
    </reaction>
</comment>
<dbReference type="UniPathway" id="UPA00588">
    <property type="reaction ID" value="UER00646"/>
</dbReference>
<comment type="function">
    <text evidence="2">Catalyzes a salvage reaction resulting in the formation of AMP, that is energically less costly than de novo synthesis.</text>
</comment>
<comment type="subcellular location">
    <subcellularLocation>
        <location evidence="3">Cytoplasm</location>
    </subcellularLocation>
</comment>
<keyword evidence="8" id="KW-0963">Cytoplasm</keyword>
<evidence type="ECO:0000313" key="14">
    <source>
        <dbReference type="Proteomes" id="UP000242519"/>
    </source>
</evidence>
<dbReference type="Gene3D" id="3.40.50.2020">
    <property type="match status" value="1"/>
</dbReference>
<dbReference type="GO" id="GO:0006166">
    <property type="term" value="P:purine ribonucleoside salvage"/>
    <property type="evidence" value="ECO:0007669"/>
    <property type="project" value="UniProtKB-KW"/>
</dbReference>
<dbReference type="GO" id="GO:0002055">
    <property type="term" value="F:adenine binding"/>
    <property type="evidence" value="ECO:0007669"/>
    <property type="project" value="TreeGrafter"/>
</dbReference>
<dbReference type="PANTHER" id="PTHR32315:SF3">
    <property type="entry name" value="ADENINE PHOSPHORIBOSYLTRANSFERASE"/>
    <property type="match status" value="1"/>
</dbReference>
<evidence type="ECO:0000256" key="6">
    <source>
        <dbReference type="ARBA" id="ARBA00011738"/>
    </source>
</evidence>
<evidence type="ECO:0000256" key="11">
    <source>
        <dbReference type="ARBA" id="ARBA00022726"/>
    </source>
</evidence>
<feature type="domain" description="Phosphoribosyltransferase" evidence="12">
    <location>
        <begin position="38"/>
        <end position="170"/>
    </location>
</feature>
<evidence type="ECO:0000259" key="12">
    <source>
        <dbReference type="Pfam" id="PF00156"/>
    </source>
</evidence>
<dbReference type="HAMAP" id="MF_00004">
    <property type="entry name" value="Aden_phosphoribosyltr"/>
    <property type="match status" value="1"/>
</dbReference>
<evidence type="ECO:0000256" key="7">
    <source>
        <dbReference type="ARBA" id="ARBA00011893"/>
    </source>
</evidence>
<dbReference type="InterPro" id="IPR050054">
    <property type="entry name" value="UPRTase/APRTase"/>
</dbReference>
<evidence type="ECO:0000313" key="13">
    <source>
        <dbReference type="EMBL" id="OWP02830.1"/>
    </source>
</evidence>
<dbReference type="SUPFAM" id="SSF53271">
    <property type="entry name" value="PRTase-like"/>
    <property type="match status" value="1"/>
</dbReference>
<reference evidence="13 14" key="1">
    <citation type="submission" date="2017-04" db="EMBL/GenBank/DDBJ databases">
        <title>Draft genome sequence of Marssonina coronaria NL1: causal agent of apple blotch.</title>
        <authorList>
            <person name="Cheng Q."/>
        </authorList>
    </citation>
    <scope>NUCLEOTIDE SEQUENCE [LARGE SCALE GENOMIC DNA]</scope>
    <source>
        <strain evidence="13 14">NL1</strain>
    </source>
</reference>
<proteinExistence type="inferred from homology"/>
<dbReference type="Pfam" id="PF00156">
    <property type="entry name" value="Pribosyltran"/>
    <property type="match status" value="1"/>
</dbReference>
<evidence type="ECO:0000256" key="8">
    <source>
        <dbReference type="ARBA" id="ARBA00022490"/>
    </source>
</evidence>
<dbReference type="InterPro" id="IPR029057">
    <property type="entry name" value="PRTase-like"/>
</dbReference>
<evidence type="ECO:0000256" key="2">
    <source>
        <dbReference type="ARBA" id="ARBA00003968"/>
    </source>
</evidence>
<dbReference type="GO" id="GO:0005737">
    <property type="term" value="C:cytoplasm"/>
    <property type="evidence" value="ECO:0007669"/>
    <property type="project" value="UniProtKB-SubCell"/>
</dbReference>
<dbReference type="InterPro" id="IPR005764">
    <property type="entry name" value="Ade_phspho_trans"/>
</dbReference>
<dbReference type="GO" id="GO:0016208">
    <property type="term" value="F:AMP binding"/>
    <property type="evidence" value="ECO:0007669"/>
    <property type="project" value="TreeGrafter"/>
</dbReference>
<dbReference type="OrthoDB" id="363185at2759"/>
<dbReference type="STRING" id="503106.A0A218Z5G1"/>
<evidence type="ECO:0000256" key="4">
    <source>
        <dbReference type="ARBA" id="ARBA00004659"/>
    </source>
</evidence>
<dbReference type="CDD" id="cd06223">
    <property type="entry name" value="PRTases_typeI"/>
    <property type="match status" value="1"/>
</dbReference>
<dbReference type="InParanoid" id="A0A218Z5G1"/>
<dbReference type="AlphaFoldDB" id="A0A218Z5G1"/>
<keyword evidence="10" id="KW-0808">Transferase</keyword>
<evidence type="ECO:0000256" key="10">
    <source>
        <dbReference type="ARBA" id="ARBA00022679"/>
    </source>
</evidence>
<protein>
    <recommendedName>
        <fullName evidence="7">adenine phosphoribosyltransferase</fullName>
        <ecNumber evidence="7">2.4.2.7</ecNumber>
    </recommendedName>
</protein>
<dbReference type="GO" id="GO:0006168">
    <property type="term" value="P:adenine salvage"/>
    <property type="evidence" value="ECO:0007669"/>
    <property type="project" value="InterPro"/>
</dbReference>
<name>A0A218Z5G1_9HELO</name>
<keyword evidence="11" id="KW-0660">Purine salvage</keyword>
<dbReference type="GO" id="GO:0003999">
    <property type="term" value="F:adenine phosphoribosyltransferase activity"/>
    <property type="evidence" value="ECO:0007669"/>
    <property type="project" value="UniProtKB-EC"/>
</dbReference>
<keyword evidence="9 13" id="KW-0328">Glycosyltransferase</keyword>
<sequence>MADAALVLSKIKIYTDHPIPGQPFADIFPIFRDPVATEAVVQHLADHIKALHDTSELSSLVCVESRGFFFGPIIASRLGLPCVPIRKQGKLPEEKIRASYDKEYGSDVLELKSDAFEGIDGKKKVLLIDDLLGKGGTILAAKGLVERMGMEVAECLFIFDIPQYYGEIQEKLGKLPRYAMIQLR</sequence>
<dbReference type="EC" id="2.4.2.7" evidence="7"/>
<dbReference type="NCBIfam" id="NF002636">
    <property type="entry name" value="PRK02304.1-5"/>
    <property type="match status" value="1"/>
</dbReference>